<dbReference type="PANTHER" id="PTHR31140">
    <property type="entry name" value="B3 DOMAIN-CONTAINING TRANSCRIPTION FACTOR ABI3"/>
    <property type="match status" value="1"/>
</dbReference>
<protein>
    <submittedName>
        <fullName evidence="8">DNA-binding transcription factor</fullName>
    </submittedName>
</protein>
<keyword evidence="9" id="KW-1185">Reference proteome</keyword>
<evidence type="ECO:0000256" key="6">
    <source>
        <dbReference type="SAM" id="MobiDB-lite"/>
    </source>
</evidence>
<dbReference type="PANTHER" id="PTHR31140:SF1">
    <property type="entry name" value="AP2_ERF AND B3 DOMAIN-CONTAINING TRANSCRIPTION REPRESSOR RAV2"/>
    <property type="match status" value="1"/>
</dbReference>
<sequence length="163" mass="19125">MLPRNLPSHNPERRYPRPEKLFDKVITNSDIKLCRLALPKLQAKKHFPLHEAEAPEGTLICMQDFVGKTWRFRFTFWKSCQGYVFTSDWNQFVREKGLKAGDVICFLRSTSQNNMQLFVDFKKRPENNKESDVSIQEPKDNEDGSQDQSVQQPFKLFGVRIKT</sequence>
<dbReference type="GO" id="GO:0003700">
    <property type="term" value="F:DNA-binding transcription factor activity"/>
    <property type="evidence" value="ECO:0007669"/>
    <property type="project" value="InterPro"/>
</dbReference>
<feature type="domain" description="TF-B3" evidence="7">
    <location>
        <begin position="21"/>
        <end position="125"/>
    </location>
</feature>
<comment type="caution">
    <text evidence="8">The sequence shown here is derived from an EMBL/GenBank/DDBJ whole genome shotgun (WGS) entry which is preliminary data.</text>
</comment>
<evidence type="ECO:0000256" key="4">
    <source>
        <dbReference type="ARBA" id="ARBA00023163"/>
    </source>
</evidence>
<reference evidence="8 9" key="1">
    <citation type="submission" date="2024-01" db="EMBL/GenBank/DDBJ databases">
        <title>The complete chloroplast genome sequence of Lithospermum erythrorhizon: insights into the phylogenetic relationship among Boraginaceae species and the maternal lineages of purple gromwells.</title>
        <authorList>
            <person name="Okada T."/>
            <person name="Watanabe K."/>
        </authorList>
    </citation>
    <scope>NUCLEOTIDE SEQUENCE [LARGE SCALE GENOMIC DNA]</scope>
</reference>
<evidence type="ECO:0000256" key="1">
    <source>
        <dbReference type="ARBA" id="ARBA00004123"/>
    </source>
</evidence>
<dbReference type="Gene3D" id="2.40.330.10">
    <property type="entry name" value="DNA-binding pseudobarrel domain"/>
    <property type="match status" value="1"/>
</dbReference>
<keyword evidence="4" id="KW-0804">Transcription</keyword>
<name>A0AAV3RGB7_LITER</name>
<keyword evidence="3 8" id="KW-0238">DNA-binding</keyword>
<dbReference type="InterPro" id="IPR015300">
    <property type="entry name" value="DNA-bd_pseudobarrel_sf"/>
</dbReference>
<dbReference type="CDD" id="cd10017">
    <property type="entry name" value="B3_DNA"/>
    <property type="match status" value="1"/>
</dbReference>
<comment type="subcellular location">
    <subcellularLocation>
        <location evidence="1">Nucleus</location>
    </subcellularLocation>
</comment>
<dbReference type="SUPFAM" id="SSF101936">
    <property type="entry name" value="DNA-binding pseudobarrel domain"/>
    <property type="match status" value="1"/>
</dbReference>
<dbReference type="Pfam" id="PF02362">
    <property type="entry name" value="B3"/>
    <property type="match status" value="1"/>
</dbReference>
<feature type="region of interest" description="Disordered" evidence="6">
    <location>
        <begin position="126"/>
        <end position="153"/>
    </location>
</feature>
<dbReference type="GO" id="GO:0005634">
    <property type="term" value="C:nucleus"/>
    <property type="evidence" value="ECO:0007669"/>
    <property type="project" value="UniProtKB-SubCell"/>
</dbReference>
<gene>
    <name evidence="8" type="ORF">LIER_27542</name>
</gene>
<dbReference type="GO" id="GO:0003677">
    <property type="term" value="F:DNA binding"/>
    <property type="evidence" value="ECO:0007669"/>
    <property type="project" value="UniProtKB-KW"/>
</dbReference>
<keyword evidence="5" id="KW-0539">Nucleus</keyword>
<evidence type="ECO:0000256" key="3">
    <source>
        <dbReference type="ARBA" id="ARBA00023125"/>
    </source>
</evidence>
<dbReference type="PROSITE" id="PS50863">
    <property type="entry name" value="B3"/>
    <property type="match status" value="1"/>
</dbReference>
<feature type="compositionally biased region" description="Basic and acidic residues" evidence="6">
    <location>
        <begin position="126"/>
        <end position="142"/>
    </location>
</feature>
<dbReference type="Proteomes" id="UP001454036">
    <property type="component" value="Unassembled WGS sequence"/>
</dbReference>
<evidence type="ECO:0000256" key="5">
    <source>
        <dbReference type="ARBA" id="ARBA00023242"/>
    </source>
</evidence>
<evidence type="ECO:0000313" key="8">
    <source>
        <dbReference type="EMBL" id="GAA0174077.1"/>
    </source>
</evidence>
<dbReference type="InterPro" id="IPR044800">
    <property type="entry name" value="LEC2-like"/>
</dbReference>
<proteinExistence type="predicted"/>
<evidence type="ECO:0000313" key="9">
    <source>
        <dbReference type="Proteomes" id="UP001454036"/>
    </source>
</evidence>
<organism evidence="8 9">
    <name type="scientific">Lithospermum erythrorhizon</name>
    <name type="common">Purple gromwell</name>
    <name type="synonym">Lithospermum officinale var. erythrorhizon</name>
    <dbReference type="NCBI Taxonomy" id="34254"/>
    <lineage>
        <taxon>Eukaryota</taxon>
        <taxon>Viridiplantae</taxon>
        <taxon>Streptophyta</taxon>
        <taxon>Embryophyta</taxon>
        <taxon>Tracheophyta</taxon>
        <taxon>Spermatophyta</taxon>
        <taxon>Magnoliopsida</taxon>
        <taxon>eudicotyledons</taxon>
        <taxon>Gunneridae</taxon>
        <taxon>Pentapetalae</taxon>
        <taxon>asterids</taxon>
        <taxon>lamiids</taxon>
        <taxon>Boraginales</taxon>
        <taxon>Boraginaceae</taxon>
        <taxon>Boraginoideae</taxon>
        <taxon>Lithospermeae</taxon>
        <taxon>Lithospermum</taxon>
    </lineage>
</organism>
<dbReference type="AlphaFoldDB" id="A0AAV3RGB7"/>
<dbReference type="SMART" id="SM01019">
    <property type="entry name" value="B3"/>
    <property type="match status" value="1"/>
</dbReference>
<keyword evidence="2" id="KW-0805">Transcription regulation</keyword>
<dbReference type="EMBL" id="BAABME010008898">
    <property type="protein sequence ID" value="GAA0174077.1"/>
    <property type="molecule type" value="Genomic_DNA"/>
</dbReference>
<dbReference type="InterPro" id="IPR003340">
    <property type="entry name" value="B3_DNA-bd"/>
</dbReference>
<evidence type="ECO:0000259" key="7">
    <source>
        <dbReference type="PROSITE" id="PS50863"/>
    </source>
</evidence>
<accession>A0AAV3RGB7</accession>
<evidence type="ECO:0000256" key="2">
    <source>
        <dbReference type="ARBA" id="ARBA00023015"/>
    </source>
</evidence>